<proteinExistence type="predicted"/>
<feature type="domain" description="DUF3616" evidence="1">
    <location>
        <begin position="38"/>
        <end position="372"/>
    </location>
</feature>
<dbReference type="EMBL" id="CXOI01000016">
    <property type="protein sequence ID" value="CTP84596.1"/>
    <property type="molecule type" value="Genomic_DNA"/>
</dbReference>
<dbReference type="AlphaFoldDB" id="A0A0K2ZFT3"/>
<reference evidence="3" key="1">
    <citation type="submission" date="2015-07" db="EMBL/GenBank/DDBJ databases">
        <authorList>
            <person name="Wibberg D."/>
        </authorList>
    </citation>
    <scope>NUCLEOTIDE SEQUENCE [LARGE SCALE GENOMIC DNA]</scope>
</reference>
<evidence type="ECO:0000313" key="2">
    <source>
        <dbReference type="EMBL" id="CTP84596.1"/>
    </source>
</evidence>
<sequence length="375" mass="40608">MRFAASSIRSRCSALIPKTLLPHAVRLEFAPGALVHANLSGAAFTDDWLWVAGDEACAVDRLHALAPLGGEALRFGEGRSFALGELLDLPGDHDEEADLEGMALSPGYLWVVGSHGMTRKNAKPDRDDATNGKRLARLKLDANRRLLACLPIERAADGAPQLVRAASDGRRALRLKGDARHNQLTALLEDDPHFGAYLKIPGKDNGFDIEGMAVDGQRLLLGLRGPVLRGWAGLLEIAVEAHHDHLRLVPLDAEGTLLRKHFLQLGGLGVRDLHFHGEDLYLLAGPTMVLNGEIRLFRWPGARAALAANREPVRFQRELVKSLALPHGEDSDRAEALCNLPQALSGGVPSWLVLYDAPGPARSDGECVVHGDLLR</sequence>
<evidence type="ECO:0000259" key="1">
    <source>
        <dbReference type="Pfam" id="PF12275"/>
    </source>
</evidence>
<dbReference type="Pfam" id="PF12275">
    <property type="entry name" value="DUF3616"/>
    <property type="match status" value="1"/>
</dbReference>
<protein>
    <recommendedName>
        <fullName evidence="1">DUF3616 domain-containing protein</fullName>
    </recommendedName>
</protein>
<dbReference type="Proteomes" id="UP000046187">
    <property type="component" value="Unassembled WGS sequence"/>
</dbReference>
<keyword evidence="3" id="KW-1185">Reference proteome</keyword>
<evidence type="ECO:0000313" key="3">
    <source>
        <dbReference type="Proteomes" id="UP000046187"/>
    </source>
</evidence>
<name>A0A0K2ZFT3_9XANT</name>
<accession>A0A0K2ZFT3</accession>
<organism evidence="2 3">
    <name type="scientific">Xanthomonas graminis pv. arrhenatheri LMG 727</name>
    <dbReference type="NCBI Taxonomy" id="1195923"/>
    <lineage>
        <taxon>Bacteria</taxon>
        <taxon>Pseudomonadati</taxon>
        <taxon>Pseudomonadota</taxon>
        <taxon>Gammaproteobacteria</taxon>
        <taxon>Lysobacterales</taxon>
        <taxon>Lysobacteraceae</taxon>
        <taxon>Xanthomonas</taxon>
        <taxon>Xanthomonas translucens group</taxon>
        <taxon>Xanthomonas graminis</taxon>
    </lineage>
</organism>
<dbReference type="InterPro" id="IPR022060">
    <property type="entry name" value="DUF3616"/>
</dbReference>
<gene>
    <name evidence="2" type="ORF">XTALMG727_1040</name>
</gene>